<organism evidence="2 3">
    <name type="scientific">Marasmiellus scandens</name>
    <dbReference type="NCBI Taxonomy" id="2682957"/>
    <lineage>
        <taxon>Eukaryota</taxon>
        <taxon>Fungi</taxon>
        <taxon>Dikarya</taxon>
        <taxon>Basidiomycota</taxon>
        <taxon>Agaricomycotina</taxon>
        <taxon>Agaricomycetes</taxon>
        <taxon>Agaricomycetidae</taxon>
        <taxon>Agaricales</taxon>
        <taxon>Marasmiineae</taxon>
        <taxon>Omphalotaceae</taxon>
        <taxon>Marasmiellus</taxon>
    </lineage>
</organism>
<dbReference type="Proteomes" id="UP001498398">
    <property type="component" value="Unassembled WGS sequence"/>
</dbReference>
<accession>A0ABR1ITT9</accession>
<keyword evidence="3" id="KW-1185">Reference proteome</keyword>
<reference evidence="2 3" key="1">
    <citation type="submission" date="2024-01" db="EMBL/GenBank/DDBJ databases">
        <title>A draft genome for the cacao thread blight pathogen Marasmiellus scandens.</title>
        <authorList>
            <person name="Baruah I.K."/>
            <person name="Leung J."/>
            <person name="Bukari Y."/>
            <person name="Amoako-Attah I."/>
            <person name="Meinhardt L.W."/>
            <person name="Bailey B.A."/>
            <person name="Cohen S.P."/>
        </authorList>
    </citation>
    <scope>NUCLEOTIDE SEQUENCE [LARGE SCALE GENOMIC DNA]</scope>
    <source>
        <strain evidence="2 3">GH-19</strain>
    </source>
</reference>
<feature type="region of interest" description="Disordered" evidence="1">
    <location>
        <begin position="80"/>
        <end position="100"/>
    </location>
</feature>
<dbReference type="InterPro" id="IPR038286">
    <property type="entry name" value="IPK_sf"/>
</dbReference>
<proteinExistence type="predicted"/>
<evidence type="ECO:0000256" key="1">
    <source>
        <dbReference type="SAM" id="MobiDB-lite"/>
    </source>
</evidence>
<sequence>MEESSASLSHVHTLESQVGGHAGVQTTEDGSLIIKPALPLEHKFYQQLTTSDDFDDLRPYVPRFYGTLKLEGEVDQASEGGIVVKETESTKENKDEYRSSLVGSSGIETRIWFTVSGARKPLSSVPETQHSRHQARYCAL</sequence>
<evidence type="ECO:0000313" key="2">
    <source>
        <dbReference type="EMBL" id="KAK7438463.1"/>
    </source>
</evidence>
<evidence type="ECO:0000313" key="3">
    <source>
        <dbReference type="Proteomes" id="UP001498398"/>
    </source>
</evidence>
<name>A0ABR1ITT9_9AGAR</name>
<feature type="compositionally biased region" description="Basic and acidic residues" evidence="1">
    <location>
        <begin position="85"/>
        <end position="98"/>
    </location>
</feature>
<protein>
    <submittedName>
        <fullName evidence="2">Uncharacterized protein</fullName>
    </submittedName>
</protein>
<dbReference type="EMBL" id="JBANRG010000079">
    <property type="protein sequence ID" value="KAK7438463.1"/>
    <property type="molecule type" value="Genomic_DNA"/>
</dbReference>
<gene>
    <name evidence="2" type="ORF">VKT23_018076</name>
</gene>
<dbReference type="Gene3D" id="3.30.470.160">
    <property type="entry name" value="Inositol polyphosphate kinase"/>
    <property type="match status" value="1"/>
</dbReference>
<dbReference type="SUPFAM" id="SSF56104">
    <property type="entry name" value="SAICAR synthase-like"/>
    <property type="match status" value="1"/>
</dbReference>
<comment type="caution">
    <text evidence="2">The sequence shown here is derived from an EMBL/GenBank/DDBJ whole genome shotgun (WGS) entry which is preliminary data.</text>
</comment>